<proteinExistence type="inferred from homology"/>
<dbReference type="NCBIfam" id="TIGR01065">
    <property type="entry name" value="hlyIII"/>
    <property type="match status" value="1"/>
</dbReference>
<dbReference type="Proteomes" id="UP001153712">
    <property type="component" value="Chromosome 9"/>
</dbReference>
<evidence type="ECO:0000256" key="6">
    <source>
        <dbReference type="ARBA" id="ARBA00023136"/>
    </source>
</evidence>
<dbReference type="GO" id="GO:0005886">
    <property type="term" value="C:plasma membrane"/>
    <property type="evidence" value="ECO:0007669"/>
    <property type="project" value="UniProtKB-SubCell"/>
</dbReference>
<dbReference type="AlphaFoldDB" id="A0A9P0DXC4"/>
<keyword evidence="10" id="KW-1185">Reference proteome</keyword>
<dbReference type="InterPro" id="IPR004254">
    <property type="entry name" value="AdipoR/HlyIII-related"/>
</dbReference>
<comment type="subcellular location">
    <subcellularLocation>
        <location evidence="1">Cell membrane</location>
        <topology evidence="1">Multi-pass membrane protein</topology>
    </subcellularLocation>
</comment>
<dbReference type="PANTHER" id="PTHR20855:SF3">
    <property type="entry name" value="LD03007P"/>
    <property type="match status" value="1"/>
</dbReference>
<dbReference type="GO" id="GO:0046872">
    <property type="term" value="F:metal ion binding"/>
    <property type="evidence" value="ECO:0007669"/>
    <property type="project" value="UniProtKB-KW"/>
</dbReference>
<feature type="binding site" evidence="7">
    <location>
        <position position="100"/>
    </location>
    <ligand>
        <name>Zn(2+)</name>
        <dbReference type="ChEBI" id="CHEBI:29105"/>
    </ligand>
</feature>
<evidence type="ECO:0000256" key="2">
    <source>
        <dbReference type="ARBA" id="ARBA00007018"/>
    </source>
</evidence>
<dbReference type="OrthoDB" id="186812at2759"/>
<keyword evidence="3" id="KW-1003">Cell membrane</keyword>
<keyword evidence="6 8" id="KW-0472">Membrane</keyword>
<evidence type="ECO:0000256" key="5">
    <source>
        <dbReference type="ARBA" id="ARBA00022989"/>
    </source>
</evidence>
<dbReference type="Pfam" id="PF03006">
    <property type="entry name" value="HlyIII"/>
    <property type="match status" value="1"/>
</dbReference>
<evidence type="ECO:0000256" key="4">
    <source>
        <dbReference type="ARBA" id="ARBA00022692"/>
    </source>
</evidence>
<keyword evidence="7" id="KW-0862">Zinc</keyword>
<reference evidence="9" key="1">
    <citation type="submission" date="2022-01" db="EMBL/GenBank/DDBJ databases">
        <authorList>
            <person name="King R."/>
        </authorList>
    </citation>
    <scope>NUCLEOTIDE SEQUENCE</scope>
</reference>
<evidence type="ECO:0008006" key="11">
    <source>
        <dbReference type="Google" id="ProtNLM"/>
    </source>
</evidence>
<feature type="transmembrane region" description="Helical" evidence="8">
    <location>
        <begin position="173"/>
        <end position="192"/>
    </location>
</feature>
<keyword evidence="5 8" id="KW-1133">Transmembrane helix</keyword>
<dbReference type="InterPro" id="IPR005744">
    <property type="entry name" value="Hy-lIII"/>
</dbReference>
<accession>A0A9P0DXC4</accession>
<evidence type="ECO:0000256" key="3">
    <source>
        <dbReference type="ARBA" id="ARBA00022475"/>
    </source>
</evidence>
<name>A0A9P0DXC4_PHYSR</name>
<dbReference type="GO" id="GO:0140911">
    <property type="term" value="F:pore-forming activity"/>
    <property type="evidence" value="ECO:0007669"/>
    <property type="project" value="InterPro"/>
</dbReference>
<sequence>MVMLNTTLLKQYLLHINRNTSLQKLKCIQWMNQPARPQEAYCPTPIEHVANILTHGIWIIPSITATIELIKRSKDNDQMLSALVYGATLIFLFTVSTLFHCVFYCNRCSQLKDILHRCDRAMIYVFIAGSYFPWLTLEKLPNDGWASQMKWVVWFLAIAGIAYQQIFHEKYKMLETIFYLVMGVGPVLPIIAEHTFLGMKELSIGGLLYVMGIIFFKSDGTLPFAHAIWHIFVGFAAYFHYSAILSYLYPLHTD</sequence>
<feature type="transmembrane region" description="Helical" evidence="8">
    <location>
        <begin position="118"/>
        <end position="137"/>
    </location>
</feature>
<feature type="transmembrane region" description="Helical" evidence="8">
    <location>
        <begin position="82"/>
        <end position="106"/>
    </location>
</feature>
<dbReference type="EMBL" id="OU900102">
    <property type="protein sequence ID" value="CAH1188370.1"/>
    <property type="molecule type" value="Genomic_DNA"/>
</dbReference>
<comment type="similarity">
    <text evidence="2">Belongs to the ADIPOR family.</text>
</comment>
<evidence type="ECO:0000313" key="10">
    <source>
        <dbReference type="Proteomes" id="UP001153712"/>
    </source>
</evidence>
<keyword evidence="7" id="KW-0479">Metal-binding</keyword>
<gene>
    <name evidence="9" type="ORF">PHYEVI_LOCUS11445</name>
</gene>
<feature type="binding site" evidence="7">
    <location>
        <position position="226"/>
    </location>
    <ligand>
        <name>Zn(2+)</name>
        <dbReference type="ChEBI" id="CHEBI:29105"/>
    </ligand>
</feature>
<organism evidence="9 10">
    <name type="scientific">Phyllotreta striolata</name>
    <name type="common">Striped flea beetle</name>
    <name type="synonym">Crioceris striolata</name>
    <dbReference type="NCBI Taxonomy" id="444603"/>
    <lineage>
        <taxon>Eukaryota</taxon>
        <taxon>Metazoa</taxon>
        <taxon>Ecdysozoa</taxon>
        <taxon>Arthropoda</taxon>
        <taxon>Hexapoda</taxon>
        <taxon>Insecta</taxon>
        <taxon>Pterygota</taxon>
        <taxon>Neoptera</taxon>
        <taxon>Endopterygota</taxon>
        <taxon>Coleoptera</taxon>
        <taxon>Polyphaga</taxon>
        <taxon>Cucujiformia</taxon>
        <taxon>Chrysomeloidea</taxon>
        <taxon>Chrysomelidae</taxon>
        <taxon>Galerucinae</taxon>
        <taxon>Alticini</taxon>
        <taxon>Phyllotreta</taxon>
    </lineage>
</organism>
<feature type="binding site" evidence="7">
    <location>
        <position position="230"/>
    </location>
    <ligand>
        <name>Zn(2+)</name>
        <dbReference type="ChEBI" id="CHEBI:29105"/>
    </ligand>
</feature>
<dbReference type="PANTHER" id="PTHR20855">
    <property type="entry name" value="ADIPOR/PROGESTIN RECEPTOR-RELATED"/>
    <property type="match status" value="1"/>
</dbReference>
<evidence type="ECO:0000256" key="7">
    <source>
        <dbReference type="PIRSR" id="PIRSR604254-1"/>
    </source>
</evidence>
<keyword evidence="4 8" id="KW-0812">Transmembrane</keyword>
<protein>
    <recommendedName>
        <fullName evidence="11">Monocyte to macrophage differentiation factor</fullName>
    </recommendedName>
</protein>
<evidence type="ECO:0000313" key="9">
    <source>
        <dbReference type="EMBL" id="CAH1188370.1"/>
    </source>
</evidence>
<evidence type="ECO:0000256" key="8">
    <source>
        <dbReference type="SAM" id="Phobius"/>
    </source>
</evidence>
<feature type="transmembrane region" description="Helical" evidence="8">
    <location>
        <begin position="149"/>
        <end position="166"/>
    </location>
</feature>
<feature type="transmembrane region" description="Helical" evidence="8">
    <location>
        <begin position="228"/>
        <end position="249"/>
    </location>
</feature>
<evidence type="ECO:0000256" key="1">
    <source>
        <dbReference type="ARBA" id="ARBA00004651"/>
    </source>
</evidence>